<name>A0A8S9ZCI6_9TREM</name>
<protein>
    <submittedName>
        <fullName evidence="1">Uncharacterized protein</fullName>
    </submittedName>
</protein>
<keyword evidence="2" id="KW-1185">Reference proteome</keyword>
<dbReference type="AlphaFoldDB" id="A0A8S9ZCI6"/>
<reference evidence="1" key="1">
    <citation type="submission" date="2019-07" db="EMBL/GenBank/DDBJ databases">
        <title>Annotation for the trematode Paragonimus miyazaki's.</title>
        <authorList>
            <person name="Choi Y.-J."/>
        </authorList>
    </citation>
    <scope>NUCLEOTIDE SEQUENCE</scope>
    <source>
        <strain evidence="1">Japan</strain>
    </source>
</reference>
<dbReference type="Proteomes" id="UP000822476">
    <property type="component" value="Unassembled WGS sequence"/>
</dbReference>
<comment type="caution">
    <text evidence="1">The sequence shown here is derived from an EMBL/GenBank/DDBJ whole genome shotgun (WGS) entry which is preliminary data.</text>
</comment>
<organism evidence="1 2">
    <name type="scientific">Paragonimus skrjabini miyazakii</name>
    <dbReference type="NCBI Taxonomy" id="59628"/>
    <lineage>
        <taxon>Eukaryota</taxon>
        <taxon>Metazoa</taxon>
        <taxon>Spiralia</taxon>
        <taxon>Lophotrochozoa</taxon>
        <taxon>Platyhelminthes</taxon>
        <taxon>Trematoda</taxon>
        <taxon>Digenea</taxon>
        <taxon>Plagiorchiida</taxon>
        <taxon>Troglotremata</taxon>
        <taxon>Troglotrematidae</taxon>
        <taxon>Paragonimus</taxon>
    </lineage>
</organism>
<sequence length="116" mass="13099">MNIDMSSHPVLGSTGKGSVVVGHGLRTETSLSDCCWNPYFGRTLSHGIFTLPQSWSATVTDIQSRNALLVCYKYTNPQYLRHANNIYNSSESIRLELHYFRYIKDIKHISTTSTTP</sequence>
<gene>
    <name evidence="1" type="ORF">EG68_00231</name>
</gene>
<evidence type="ECO:0000313" key="2">
    <source>
        <dbReference type="Proteomes" id="UP000822476"/>
    </source>
</evidence>
<evidence type="ECO:0000313" key="1">
    <source>
        <dbReference type="EMBL" id="KAF7262538.1"/>
    </source>
</evidence>
<dbReference type="EMBL" id="JTDE01000038">
    <property type="protein sequence ID" value="KAF7262538.1"/>
    <property type="molecule type" value="Genomic_DNA"/>
</dbReference>
<accession>A0A8S9ZCI6</accession>
<proteinExistence type="predicted"/>